<protein>
    <submittedName>
        <fullName evidence="1">Uncharacterized protein</fullName>
    </submittedName>
</protein>
<dbReference type="Proteomes" id="UP000244110">
    <property type="component" value="Unassembled WGS sequence"/>
</dbReference>
<organism evidence="1 2">
    <name type="scientific">Nitrosomonas ureae</name>
    <dbReference type="NCBI Taxonomy" id="44577"/>
    <lineage>
        <taxon>Bacteria</taxon>
        <taxon>Pseudomonadati</taxon>
        <taxon>Pseudomonadota</taxon>
        <taxon>Betaproteobacteria</taxon>
        <taxon>Nitrosomonadales</taxon>
        <taxon>Nitrosomonadaceae</taxon>
        <taxon>Nitrosomonas</taxon>
    </lineage>
</organism>
<gene>
    <name evidence="1" type="ORF">C8R28_100286</name>
</gene>
<proteinExistence type="predicted"/>
<dbReference type="RefSeq" id="WP_146162083.1">
    <property type="nucleotide sequence ID" value="NZ_QAOL01000002.1"/>
</dbReference>
<sequence>MPDNKCTFPWPRYWFPEGKGDNSFVQSGYLTLPSPEYSHYYPAIPKQLSEMTQIPVLILLGEPGYGKSHALEDERKRLEKEQAADLSMRT</sequence>
<dbReference type="EMBL" id="QAOL01000002">
    <property type="protein sequence ID" value="PTQ88086.1"/>
    <property type="molecule type" value="Genomic_DNA"/>
</dbReference>
<evidence type="ECO:0000313" key="1">
    <source>
        <dbReference type="EMBL" id="PTQ88086.1"/>
    </source>
</evidence>
<accession>A0A2T5IW21</accession>
<reference evidence="1 2" key="1">
    <citation type="submission" date="2018-04" db="EMBL/GenBank/DDBJ databases">
        <title>Active sludge and wastewater microbial communities from Klosterneuburg, Austria.</title>
        <authorList>
            <person name="Wagner M."/>
        </authorList>
    </citation>
    <scope>NUCLEOTIDE SEQUENCE [LARGE SCALE GENOMIC DNA]</scope>
    <source>
        <strain evidence="1 2">Nm4</strain>
    </source>
</reference>
<evidence type="ECO:0000313" key="2">
    <source>
        <dbReference type="Proteomes" id="UP000244110"/>
    </source>
</evidence>
<dbReference type="AlphaFoldDB" id="A0A2T5IW21"/>
<comment type="caution">
    <text evidence="1">The sequence shown here is derived from an EMBL/GenBank/DDBJ whole genome shotgun (WGS) entry which is preliminary data.</text>
</comment>
<name>A0A2T5IW21_9PROT</name>